<dbReference type="InterPro" id="IPR024537">
    <property type="entry name" value="DUF3322"/>
</dbReference>
<evidence type="ECO:0000313" key="4">
    <source>
        <dbReference type="Proteomes" id="UP000293874"/>
    </source>
</evidence>
<dbReference type="RefSeq" id="WP_130539707.1">
    <property type="nucleotide sequence ID" value="NZ_CP042431.1"/>
</dbReference>
<evidence type="ECO:0000313" key="3">
    <source>
        <dbReference type="EMBL" id="RZS75331.1"/>
    </source>
</evidence>
<evidence type="ECO:0000259" key="1">
    <source>
        <dbReference type="Pfam" id="PF09983"/>
    </source>
</evidence>
<feature type="domain" description="DUF3322" evidence="2">
    <location>
        <begin position="10"/>
        <end position="183"/>
    </location>
</feature>
<protein>
    <recommendedName>
        <fullName evidence="5">Wadjet protein JetD C-terminal domain-containing protein</fullName>
    </recommendedName>
</protein>
<dbReference type="AlphaFoldDB" id="A0A4Q7N132"/>
<evidence type="ECO:0000259" key="2">
    <source>
        <dbReference type="Pfam" id="PF11795"/>
    </source>
</evidence>
<reference evidence="3 4" key="1">
    <citation type="submission" date="2019-02" db="EMBL/GenBank/DDBJ databases">
        <title>Genomic Encyclopedia of Type Strains, Phase IV (KMG-IV): sequencing the most valuable type-strain genomes for metagenomic binning, comparative biology and taxonomic classification.</title>
        <authorList>
            <person name="Goeker M."/>
        </authorList>
    </citation>
    <scope>NUCLEOTIDE SEQUENCE [LARGE SCALE GENOMIC DNA]</scope>
    <source>
        <strain evidence="3 4">DSM 18116</strain>
    </source>
</reference>
<sequence length="383" mass="44260">MKKENPYLDQLRKKYVPFLRSVINGEDFIPLKLRGGIGKPVDTRQLHDAIQVFLEFEKKTNIPGWVVQWESWSSKKLGVQQWPSSITIETEEDFTWILGVTEEVSRFRLLVREILTWQPAIQPWLESKPLRTLELSSQWKNLRAVIDYVLNHELSAFYLRSIPVPVHTKFIKQHESVLLSLLRHIAPDRFAAGTDDIGKALGVKSKPLLYPLRWLDHSLAAQYTGGIRTLAVSSEDLQMMNPEVAEVWLVENETNLFLLQQRENAVGIVSMGNALHVLAAVPFFNKARLLYWGDLDEAGFRMLHQFRQMYPSLESILMDDITLQFHQHVVRNIDAGPVKMGLSLTENEYAAYSYLRQIKGRIEQEQLEQAFIQQYLFEKGLSS</sequence>
<name>A0A4Q7N132_9BACT</name>
<feature type="domain" description="Wadjet protein JetD C-terminal" evidence="1">
    <location>
        <begin position="202"/>
        <end position="372"/>
    </location>
</feature>
<dbReference type="InterPro" id="IPR024534">
    <property type="entry name" value="JetD_C"/>
</dbReference>
<organism evidence="3 4">
    <name type="scientific">Pseudobacter ginsenosidimutans</name>
    <dbReference type="NCBI Taxonomy" id="661488"/>
    <lineage>
        <taxon>Bacteria</taxon>
        <taxon>Pseudomonadati</taxon>
        <taxon>Bacteroidota</taxon>
        <taxon>Chitinophagia</taxon>
        <taxon>Chitinophagales</taxon>
        <taxon>Chitinophagaceae</taxon>
        <taxon>Pseudobacter</taxon>
    </lineage>
</organism>
<comment type="caution">
    <text evidence="3">The sequence shown here is derived from an EMBL/GenBank/DDBJ whole genome shotgun (WGS) entry which is preliminary data.</text>
</comment>
<proteinExistence type="predicted"/>
<dbReference type="OrthoDB" id="322908at2"/>
<dbReference type="Pfam" id="PF11795">
    <property type="entry name" value="DUF3322"/>
    <property type="match status" value="1"/>
</dbReference>
<dbReference type="Proteomes" id="UP000293874">
    <property type="component" value="Unassembled WGS sequence"/>
</dbReference>
<gene>
    <name evidence="3" type="ORF">EV199_1196</name>
</gene>
<dbReference type="EMBL" id="SGXA01000001">
    <property type="protein sequence ID" value="RZS75331.1"/>
    <property type="molecule type" value="Genomic_DNA"/>
</dbReference>
<accession>A0A4Q7N132</accession>
<evidence type="ECO:0008006" key="5">
    <source>
        <dbReference type="Google" id="ProtNLM"/>
    </source>
</evidence>
<keyword evidence="4" id="KW-1185">Reference proteome</keyword>
<dbReference type="Pfam" id="PF09983">
    <property type="entry name" value="JetD_C"/>
    <property type="match status" value="1"/>
</dbReference>